<dbReference type="OrthoDB" id="10493488at2759"/>
<sequence>MVGVVTAAVCLVGIPLVVGLLVALFFCMQRYRKLKKEITDDEILEEEIKKDNDSFQFDNIETWKVDLTRTVKPGDLECGNVSVKKEERQLQQNRHKDMECISRSYIPAYRKTFRNQFHELQKQHKMNSFESGFNESNSSNLTKNDKRGSIYEQILPMFEDFDPIHEEKSAQIKNRLPQKDGVDKNYILLGRSLAKQDFGSYYPRN</sequence>
<name>A0A1X7QX53_9SACH</name>
<dbReference type="AlphaFoldDB" id="A0A1X7QX53"/>
<keyword evidence="3" id="KW-1185">Reference proteome</keyword>
<keyword evidence="1" id="KW-1133">Transmembrane helix</keyword>
<dbReference type="EMBL" id="FXLY01000002">
    <property type="protein sequence ID" value="SMN17921.1"/>
    <property type="molecule type" value="Genomic_DNA"/>
</dbReference>
<accession>A0A1X7QX53</accession>
<evidence type="ECO:0000313" key="3">
    <source>
        <dbReference type="Proteomes" id="UP000196158"/>
    </source>
</evidence>
<gene>
    <name evidence="2" type="ORF">KASA_0Q03014G</name>
</gene>
<keyword evidence="1" id="KW-0812">Transmembrane</keyword>
<evidence type="ECO:0000256" key="1">
    <source>
        <dbReference type="SAM" id="Phobius"/>
    </source>
</evidence>
<protein>
    <submittedName>
        <fullName evidence="2">Uncharacterized protein</fullName>
    </submittedName>
</protein>
<proteinExistence type="predicted"/>
<organism evidence="2 3">
    <name type="scientific">Maudiozyma saulgeensis</name>
    <dbReference type="NCBI Taxonomy" id="1789683"/>
    <lineage>
        <taxon>Eukaryota</taxon>
        <taxon>Fungi</taxon>
        <taxon>Dikarya</taxon>
        <taxon>Ascomycota</taxon>
        <taxon>Saccharomycotina</taxon>
        <taxon>Saccharomycetes</taxon>
        <taxon>Saccharomycetales</taxon>
        <taxon>Saccharomycetaceae</taxon>
        <taxon>Maudiozyma</taxon>
    </lineage>
</organism>
<reference evidence="2 3" key="1">
    <citation type="submission" date="2017-04" db="EMBL/GenBank/DDBJ databases">
        <authorList>
            <person name="Afonso C.L."/>
            <person name="Miller P.J."/>
            <person name="Scott M.A."/>
            <person name="Spackman E."/>
            <person name="Goraichik I."/>
            <person name="Dimitrov K.M."/>
            <person name="Suarez D.L."/>
            <person name="Swayne D.E."/>
        </authorList>
    </citation>
    <scope>NUCLEOTIDE SEQUENCE [LARGE SCALE GENOMIC DNA]</scope>
</reference>
<keyword evidence="1" id="KW-0472">Membrane</keyword>
<evidence type="ECO:0000313" key="2">
    <source>
        <dbReference type="EMBL" id="SMN17921.1"/>
    </source>
</evidence>
<feature type="transmembrane region" description="Helical" evidence="1">
    <location>
        <begin position="6"/>
        <end position="27"/>
    </location>
</feature>
<dbReference type="Proteomes" id="UP000196158">
    <property type="component" value="Unassembled WGS sequence"/>
</dbReference>